<dbReference type="EMBL" id="CAKOFQ010006824">
    <property type="protein sequence ID" value="CAH1974382.1"/>
    <property type="molecule type" value="Genomic_DNA"/>
</dbReference>
<protein>
    <recommendedName>
        <fullName evidence="3">DDE Tnp4 domain-containing protein</fullName>
    </recommendedName>
</protein>
<evidence type="ECO:0000313" key="1">
    <source>
        <dbReference type="EMBL" id="CAH1974382.1"/>
    </source>
</evidence>
<proteinExistence type="predicted"/>
<dbReference type="Proteomes" id="UP001152888">
    <property type="component" value="Unassembled WGS sequence"/>
</dbReference>
<organism evidence="1 2">
    <name type="scientific">Acanthoscelides obtectus</name>
    <name type="common">Bean weevil</name>
    <name type="synonym">Bruchus obtectus</name>
    <dbReference type="NCBI Taxonomy" id="200917"/>
    <lineage>
        <taxon>Eukaryota</taxon>
        <taxon>Metazoa</taxon>
        <taxon>Ecdysozoa</taxon>
        <taxon>Arthropoda</taxon>
        <taxon>Hexapoda</taxon>
        <taxon>Insecta</taxon>
        <taxon>Pterygota</taxon>
        <taxon>Neoptera</taxon>
        <taxon>Endopterygota</taxon>
        <taxon>Coleoptera</taxon>
        <taxon>Polyphaga</taxon>
        <taxon>Cucujiformia</taxon>
        <taxon>Chrysomeloidea</taxon>
        <taxon>Chrysomelidae</taxon>
        <taxon>Bruchinae</taxon>
        <taxon>Bruchini</taxon>
        <taxon>Acanthoscelides</taxon>
    </lineage>
</organism>
<name>A0A9P0P8C0_ACAOB</name>
<gene>
    <name evidence="1" type="ORF">ACAOBT_LOCUS11054</name>
</gene>
<comment type="caution">
    <text evidence="1">The sequence shown here is derived from an EMBL/GenBank/DDBJ whole genome shotgun (WGS) entry which is preliminary data.</text>
</comment>
<keyword evidence="2" id="KW-1185">Reference proteome</keyword>
<sequence length="67" mass="7366">MKVWNFPNCIGAVDGKHVKVIAPQHSGSINEKFWRAAAGHEGVLLCSCCSVIAEGTTIDRRLWQSEL</sequence>
<reference evidence="1" key="1">
    <citation type="submission" date="2022-03" db="EMBL/GenBank/DDBJ databases">
        <authorList>
            <person name="Sayadi A."/>
        </authorList>
    </citation>
    <scope>NUCLEOTIDE SEQUENCE</scope>
</reference>
<evidence type="ECO:0008006" key="3">
    <source>
        <dbReference type="Google" id="ProtNLM"/>
    </source>
</evidence>
<evidence type="ECO:0000313" key="2">
    <source>
        <dbReference type="Proteomes" id="UP001152888"/>
    </source>
</evidence>
<dbReference type="AlphaFoldDB" id="A0A9P0P8C0"/>
<accession>A0A9P0P8C0</accession>